<keyword evidence="1" id="KW-0812">Transmembrane</keyword>
<name>A0A3S9MUH3_9FLAO</name>
<dbReference type="Proteomes" id="UP000279600">
    <property type="component" value="Chromosome"/>
</dbReference>
<feature type="transmembrane region" description="Helical" evidence="1">
    <location>
        <begin position="79"/>
        <end position="109"/>
    </location>
</feature>
<reference evidence="2 3" key="1">
    <citation type="submission" date="2018-12" db="EMBL/GenBank/DDBJ databases">
        <title>Complete genome of Nonlabens sp. MJ115.</title>
        <authorList>
            <person name="Choi H.S."/>
            <person name="Jung J."/>
        </authorList>
    </citation>
    <scope>NUCLEOTIDE SEQUENCE [LARGE SCALE GENOMIC DNA]</scope>
    <source>
        <strain evidence="2 3">MJ115</strain>
    </source>
</reference>
<dbReference type="RefSeq" id="WP_126444626.1">
    <property type="nucleotide sequence ID" value="NZ_CP034549.1"/>
</dbReference>
<keyword evidence="1" id="KW-0472">Membrane</keyword>
<sequence>MYNLISYIIYVTVILTIILRVGHICHRNGRIYVSRLLPDDLALSDRINDILLVGYYLLNLGYGIYGISSWERVNNTVQMLAMVISHLAAITLILALIHYVNMMVINIIYKSKSKI</sequence>
<feature type="transmembrane region" description="Helical" evidence="1">
    <location>
        <begin position="47"/>
        <end position="67"/>
    </location>
</feature>
<proteinExistence type="predicted"/>
<evidence type="ECO:0000313" key="2">
    <source>
        <dbReference type="EMBL" id="AZQ42818.1"/>
    </source>
</evidence>
<keyword evidence="1" id="KW-1133">Transmembrane helix</keyword>
<dbReference type="OrthoDB" id="1438492at2"/>
<dbReference type="EMBL" id="CP034549">
    <property type="protein sequence ID" value="AZQ42818.1"/>
    <property type="molecule type" value="Genomic_DNA"/>
</dbReference>
<dbReference type="KEGG" id="noj:EJ995_00665"/>
<evidence type="ECO:0000256" key="1">
    <source>
        <dbReference type="SAM" id="Phobius"/>
    </source>
</evidence>
<feature type="transmembrane region" description="Helical" evidence="1">
    <location>
        <begin position="6"/>
        <end position="26"/>
    </location>
</feature>
<accession>A0A3S9MUH3</accession>
<evidence type="ECO:0000313" key="3">
    <source>
        <dbReference type="Proteomes" id="UP000279600"/>
    </source>
</evidence>
<dbReference type="AlphaFoldDB" id="A0A3S9MUH3"/>
<protein>
    <submittedName>
        <fullName evidence="2">Uncharacterized protein</fullName>
    </submittedName>
</protein>
<gene>
    <name evidence="2" type="ORF">EJ995_00665</name>
</gene>
<keyword evidence="3" id="KW-1185">Reference proteome</keyword>
<organism evidence="2 3">
    <name type="scientific">Nonlabens ponticola</name>
    <dbReference type="NCBI Taxonomy" id="2496866"/>
    <lineage>
        <taxon>Bacteria</taxon>
        <taxon>Pseudomonadati</taxon>
        <taxon>Bacteroidota</taxon>
        <taxon>Flavobacteriia</taxon>
        <taxon>Flavobacteriales</taxon>
        <taxon>Flavobacteriaceae</taxon>
        <taxon>Nonlabens</taxon>
    </lineage>
</organism>